<feature type="transmembrane region" description="Helical" evidence="1">
    <location>
        <begin position="160"/>
        <end position="180"/>
    </location>
</feature>
<feature type="transmembrane region" description="Helical" evidence="1">
    <location>
        <begin position="358"/>
        <end position="378"/>
    </location>
</feature>
<sequence>MWKRSLFSVLIVFVLAWLGRSFYQYMQLPIDGDLAAIVVPSGWYARVLHDPFGWAVLTHDAMYAAPNRFFAHVLLNQYFRHVPGWLQHFLAPIQSVYVAIALLKLLTHLLLLYLLAVYATGASKLNHRGLWLVMALLLPLFQTAGYNLQMGIIDHATTYAAFYALPMALLLLLLLPFYRAAQHGVWRPLRWVELIALIGLTMVVAFNGSVVLGAVAVLLPGIVLYALRRQAQVDKMFLWSSWQPILLLSLLGLLCVYSLYIGLNNSENPTVLPSLWERYQRLPLGFFRQFTVKLGIPLLLVMLLLNAQLIRRVLPATSEGQHLLRGLRWLALFALVYILLLPLGGYRPYRPLLLRRDTVLPIILGMVCLYGASSYYVWRYLPMGRLRVGYIVLLGVFSAIFLNADRLHISPVDNNNCEQQALSYLAHAPAGVVQLPQACPVLSWNVATDPAQTTVQAQLLNLWGITRGLTGYYQQPPDPTQQLLPTPPN</sequence>
<feature type="transmembrane region" description="Helical" evidence="1">
    <location>
        <begin position="245"/>
        <end position="263"/>
    </location>
</feature>
<feature type="transmembrane region" description="Helical" evidence="1">
    <location>
        <begin position="327"/>
        <end position="346"/>
    </location>
</feature>
<proteinExistence type="predicted"/>
<feature type="transmembrane region" description="Helical" evidence="1">
    <location>
        <begin position="384"/>
        <end position="402"/>
    </location>
</feature>
<feature type="transmembrane region" description="Helical" evidence="1">
    <location>
        <begin position="130"/>
        <end position="148"/>
    </location>
</feature>
<dbReference type="Proteomes" id="UP000826188">
    <property type="component" value="Unassembled WGS sequence"/>
</dbReference>
<organism evidence="2 3">
    <name type="scientific">Hymenobacter profundi</name>
    <dbReference type="NCBI Taxonomy" id="1982110"/>
    <lineage>
        <taxon>Bacteria</taxon>
        <taxon>Pseudomonadati</taxon>
        <taxon>Bacteroidota</taxon>
        <taxon>Cytophagia</taxon>
        <taxon>Cytophagales</taxon>
        <taxon>Hymenobacteraceae</taxon>
        <taxon>Hymenobacter</taxon>
    </lineage>
</organism>
<evidence type="ECO:0008006" key="4">
    <source>
        <dbReference type="Google" id="ProtNLM"/>
    </source>
</evidence>
<evidence type="ECO:0000256" key="1">
    <source>
        <dbReference type="SAM" id="Phobius"/>
    </source>
</evidence>
<name>A0ABS6X7D8_9BACT</name>
<feature type="transmembrane region" description="Helical" evidence="1">
    <location>
        <begin position="192"/>
        <end position="225"/>
    </location>
</feature>
<keyword evidence="1" id="KW-0472">Membrane</keyword>
<feature type="transmembrane region" description="Helical" evidence="1">
    <location>
        <begin position="96"/>
        <end position="118"/>
    </location>
</feature>
<evidence type="ECO:0000313" key="2">
    <source>
        <dbReference type="EMBL" id="MBW3130874.1"/>
    </source>
</evidence>
<accession>A0ABS6X7D8</accession>
<keyword evidence="1" id="KW-0812">Transmembrane</keyword>
<keyword evidence="3" id="KW-1185">Reference proteome</keyword>
<reference evidence="2 3" key="1">
    <citation type="submission" date="2021-07" db="EMBL/GenBank/DDBJ databases">
        <title>Hymenobacter profundi sp. nov., isolated from deep-sea water.</title>
        <authorList>
            <person name="Kim M.K."/>
        </authorList>
    </citation>
    <scope>NUCLEOTIDE SEQUENCE [LARGE SCALE GENOMIC DNA]</scope>
    <source>
        <strain evidence="2 3">M2</strain>
    </source>
</reference>
<dbReference type="EMBL" id="JAHWGL010000131">
    <property type="protein sequence ID" value="MBW3130874.1"/>
    <property type="molecule type" value="Genomic_DNA"/>
</dbReference>
<keyword evidence="1" id="KW-1133">Transmembrane helix</keyword>
<comment type="caution">
    <text evidence="2">The sequence shown here is derived from an EMBL/GenBank/DDBJ whole genome shotgun (WGS) entry which is preliminary data.</text>
</comment>
<protein>
    <recommendedName>
        <fullName evidence="4">Glycosyltransferase RgtA/B/C/D-like domain-containing protein</fullName>
    </recommendedName>
</protein>
<feature type="transmembrane region" description="Helical" evidence="1">
    <location>
        <begin position="284"/>
        <end position="307"/>
    </location>
</feature>
<gene>
    <name evidence="2" type="ORF">KYK14_20105</name>
</gene>
<evidence type="ECO:0000313" key="3">
    <source>
        <dbReference type="Proteomes" id="UP000826188"/>
    </source>
</evidence>